<comment type="caution">
    <text evidence="2">The sequence shown here is derived from an EMBL/GenBank/DDBJ whole genome shotgun (WGS) entry which is preliminary data.</text>
</comment>
<keyword evidence="3" id="KW-1185">Reference proteome</keyword>
<name>A0A846TNI4_9MICC</name>
<accession>A0A846TNI4</accession>
<feature type="transmembrane region" description="Helical" evidence="1">
    <location>
        <begin position="35"/>
        <end position="59"/>
    </location>
</feature>
<dbReference type="Proteomes" id="UP000521379">
    <property type="component" value="Unassembled WGS sequence"/>
</dbReference>
<reference evidence="2 3" key="1">
    <citation type="submission" date="2020-02" db="EMBL/GenBank/DDBJ databases">
        <authorList>
            <person name="Sun Q."/>
        </authorList>
    </citation>
    <scope>NUCLEOTIDE SEQUENCE [LARGE SCALE GENOMIC DNA]</scope>
    <source>
        <strain evidence="2 3">YIM 13062</strain>
    </source>
</reference>
<sequence>MSEPNPVGDQMPWRGVLGVNSWLLSWRNKWSSWSLSIRIAMATLVVTSIGVCVSVLAYVTTLVLHTDGQDAEVRTDQRDLRTPNGASSHAMVDDAMDEGAAPGACLNSVEDISSVVACDTAHFGEIIGAGDACSIEAATRYMGGNPDVDVLDRGVSVSMVDDVCVLSVEGQQVAVSFAGALDLNDGVALRECLNGRTAEFVPCSNDHTGEVVARVSSDSTGSLDCSQQATTYMDRSPASVFKELTVEQINTDSARRCMVSVRADNRWLETSLRALGNRSPETRPIN</sequence>
<dbReference type="EMBL" id="JAAVUN010000053">
    <property type="protein sequence ID" value="NKE10768.1"/>
    <property type="molecule type" value="Genomic_DNA"/>
</dbReference>
<gene>
    <name evidence="2" type="ORF">GTW58_12730</name>
</gene>
<dbReference type="AlphaFoldDB" id="A0A846TNI4"/>
<keyword evidence="1" id="KW-1133">Transmembrane helix</keyword>
<keyword evidence="1" id="KW-0472">Membrane</keyword>
<evidence type="ECO:0000313" key="2">
    <source>
        <dbReference type="EMBL" id="NKE10768.1"/>
    </source>
</evidence>
<evidence type="ECO:0000313" key="3">
    <source>
        <dbReference type="Proteomes" id="UP000521379"/>
    </source>
</evidence>
<proteinExistence type="predicted"/>
<dbReference type="RefSeq" id="WP_157980605.1">
    <property type="nucleotide sequence ID" value="NZ_JAAVUN010000053.1"/>
</dbReference>
<evidence type="ECO:0000256" key="1">
    <source>
        <dbReference type="SAM" id="Phobius"/>
    </source>
</evidence>
<organism evidence="2 3">
    <name type="scientific">Kocuria subflava</name>
    <dbReference type="NCBI Taxonomy" id="1736139"/>
    <lineage>
        <taxon>Bacteria</taxon>
        <taxon>Bacillati</taxon>
        <taxon>Actinomycetota</taxon>
        <taxon>Actinomycetes</taxon>
        <taxon>Micrococcales</taxon>
        <taxon>Micrococcaceae</taxon>
        <taxon>Kocuria</taxon>
    </lineage>
</organism>
<protein>
    <submittedName>
        <fullName evidence="2">Uncharacterized protein</fullName>
    </submittedName>
</protein>
<keyword evidence="1" id="KW-0812">Transmembrane</keyword>